<keyword evidence="3" id="KW-1185">Reference proteome</keyword>
<sequence length="246" mass="27592">MDSQKLTQQFLSDGYLYLPGFLSRTQVDEINETLAAFIQHQLSDMAPEHVKYEVPGDPGSLKMLQDLQAYSPLFERLLLDSSFSQLAETVLGEQVVGKTLEYFNKPAKIGKATPPHQDGYYFMLEPMSAVTMWLALEEVDEQNGWVSYVKGSHKKGMRPHGATQTVGFSQGIVDFGQPSDLEDEVFFPAKPGDLLLHHALTIHRAAPNTHPERSRKAMGWIYFGKSAKEDVEAKQAYVKSLNKKQA</sequence>
<dbReference type="SUPFAM" id="SSF51197">
    <property type="entry name" value="Clavaminate synthase-like"/>
    <property type="match status" value="1"/>
</dbReference>
<gene>
    <name evidence="2" type="ORF">QWZ15_13130</name>
</gene>
<dbReference type="Pfam" id="PF05721">
    <property type="entry name" value="PhyH"/>
    <property type="match status" value="1"/>
</dbReference>
<keyword evidence="2" id="KW-0223">Dioxygenase</keyword>
<organism evidence="2 3">
    <name type="scientific">Cyclobacterium jeungdonense</name>
    <dbReference type="NCBI Taxonomy" id="708087"/>
    <lineage>
        <taxon>Bacteria</taxon>
        <taxon>Pseudomonadati</taxon>
        <taxon>Bacteroidota</taxon>
        <taxon>Cytophagia</taxon>
        <taxon>Cytophagales</taxon>
        <taxon>Cyclobacteriaceae</taxon>
        <taxon>Cyclobacterium</taxon>
    </lineage>
</organism>
<dbReference type="PANTHER" id="PTHR20883">
    <property type="entry name" value="PHYTANOYL-COA DIOXYGENASE DOMAIN CONTAINING 1"/>
    <property type="match status" value="1"/>
</dbReference>
<comment type="cofactor">
    <cofactor evidence="1">
        <name>Fe(2+)</name>
        <dbReference type="ChEBI" id="CHEBI:29033"/>
    </cofactor>
</comment>
<accession>A0ABT8C7K5</accession>
<evidence type="ECO:0000313" key="3">
    <source>
        <dbReference type="Proteomes" id="UP001236663"/>
    </source>
</evidence>
<name>A0ABT8C7K5_9BACT</name>
<protein>
    <submittedName>
        <fullName evidence="2">Phytanoyl-CoA dioxygenase family protein</fullName>
    </submittedName>
</protein>
<proteinExistence type="predicted"/>
<dbReference type="EMBL" id="JAUFQS010000012">
    <property type="protein sequence ID" value="MDN3688778.1"/>
    <property type="molecule type" value="Genomic_DNA"/>
</dbReference>
<dbReference type="InterPro" id="IPR008775">
    <property type="entry name" value="Phytyl_CoA_dOase-like"/>
</dbReference>
<evidence type="ECO:0000256" key="1">
    <source>
        <dbReference type="ARBA" id="ARBA00001954"/>
    </source>
</evidence>
<dbReference type="Gene3D" id="2.60.120.620">
    <property type="entry name" value="q2cbj1_9rhob like domain"/>
    <property type="match status" value="1"/>
</dbReference>
<dbReference type="GO" id="GO:0051213">
    <property type="term" value="F:dioxygenase activity"/>
    <property type="evidence" value="ECO:0007669"/>
    <property type="project" value="UniProtKB-KW"/>
</dbReference>
<reference evidence="3" key="1">
    <citation type="journal article" date="2019" name="Int. J. Syst. Evol. Microbiol.">
        <title>The Global Catalogue of Microorganisms (GCM) 10K type strain sequencing project: providing services to taxonomists for standard genome sequencing and annotation.</title>
        <authorList>
            <consortium name="The Broad Institute Genomics Platform"/>
            <consortium name="The Broad Institute Genome Sequencing Center for Infectious Disease"/>
            <person name="Wu L."/>
            <person name="Ma J."/>
        </authorList>
    </citation>
    <scope>NUCLEOTIDE SEQUENCE [LARGE SCALE GENOMIC DNA]</scope>
    <source>
        <strain evidence="3">CECT 7706</strain>
    </source>
</reference>
<dbReference type="PANTHER" id="PTHR20883:SF48">
    <property type="entry name" value="ECTOINE DIOXYGENASE"/>
    <property type="match status" value="1"/>
</dbReference>
<dbReference type="Proteomes" id="UP001236663">
    <property type="component" value="Unassembled WGS sequence"/>
</dbReference>
<dbReference type="RefSeq" id="WP_163386421.1">
    <property type="nucleotide sequence ID" value="NZ_JAUFQS010000012.1"/>
</dbReference>
<evidence type="ECO:0000313" key="2">
    <source>
        <dbReference type="EMBL" id="MDN3688778.1"/>
    </source>
</evidence>
<keyword evidence="2" id="KW-0560">Oxidoreductase</keyword>
<comment type="caution">
    <text evidence="2">The sequence shown here is derived from an EMBL/GenBank/DDBJ whole genome shotgun (WGS) entry which is preliminary data.</text>
</comment>